<comment type="caution">
    <text evidence="1">The sequence shown here is derived from an EMBL/GenBank/DDBJ whole genome shotgun (WGS) entry which is preliminary data.</text>
</comment>
<sequence>MTRGMFGDDTVLLIAPFQGLELNDNKYQFRWATPIAEVLSPFRAKTSEAIFNYSTSQIVLPPTNSYFVRTAFFKTKYE</sequence>
<proteinExistence type="predicted"/>
<reference evidence="1 2" key="1">
    <citation type="submission" date="2017-05" db="EMBL/GenBank/DDBJ databases">
        <authorList>
            <person name="Varghese N."/>
            <person name="Submissions S."/>
        </authorList>
    </citation>
    <scope>NUCLEOTIDE SEQUENCE [LARGE SCALE GENOMIC DNA]</scope>
    <source>
        <strain evidence="1 2">DSM 15360</strain>
    </source>
</reference>
<dbReference type="Proteomes" id="UP001157915">
    <property type="component" value="Unassembled WGS sequence"/>
</dbReference>
<name>A0ABY1PH66_9BACT</name>
<evidence type="ECO:0000313" key="2">
    <source>
        <dbReference type="Proteomes" id="UP001157915"/>
    </source>
</evidence>
<organism evidence="1 2">
    <name type="scientific">Algoriphagus winogradskyi</name>
    <dbReference type="NCBI Taxonomy" id="237017"/>
    <lineage>
        <taxon>Bacteria</taxon>
        <taxon>Pseudomonadati</taxon>
        <taxon>Bacteroidota</taxon>
        <taxon>Cytophagia</taxon>
        <taxon>Cytophagales</taxon>
        <taxon>Cyclobacteriaceae</taxon>
        <taxon>Algoriphagus</taxon>
    </lineage>
</organism>
<keyword evidence="2" id="KW-1185">Reference proteome</keyword>
<evidence type="ECO:0000313" key="1">
    <source>
        <dbReference type="EMBL" id="SMP34028.1"/>
    </source>
</evidence>
<gene>
    <name evidence="1" type="ORF">SAMN06265367_10954</name>
</gene>
<protein>
    <submittedName>
        <fullName evidence="1">Uncharacterized protein</fullName>
    </submittedName>
</protein>
<accession>A0ABY1PH66</accession>
<dbReference type="EMBL" id="FXUA01000009">
    <property type="protein sequence ID" value="SMP34028.1"/>
    <property type="molecule type" value="Genomic_DNA"/>
</dbReference>